<dbReference type="KEGG" id="ole:K0B96_07460"/>
<dbReference type="RefSeq" id="WP_220165632.1">
    <property type="nucleotide sequence ID" value="NZ_CP080507.1"/>
</dbReference>
<dbReference type="InterPro" id="IPR029044">
    <property type="entry name" value="Nucleotide-diphossugar_trans"/>
</dbReference>
<evidence type="ECO:0000313" key="2">
    <source>
        <dbReference type="EMBL" id="QYM80434.1"/>
    </source>
</evidence>
<protein>
    <submittedName>
        <fullName evidence="2">Glycosyltransferase family 2 protein</fullName>
    </submittedName>
</protein>
<dbReference type="InterPro" id="IPR001173">
    <property type="entry name" value="Glyco_trans_2-like"/>
</dbReference>
<evidence type="ECO:0000259" key="1">
    <source>
        <dbReference type="Pfam" id="PF00535"/>
    </source>
</evidence>
<dbReference type="AlphaFoldDB" id="A0A8F9TYX9"/>
<keyword evidence="3" id="KW-1185">Reference proteome</keyword>
<dbReference type="SUPFAM" id="SSF53448">
    <property type="entry name" value="Nucleotide-diphospho-sugar transferases"/>
    <property type="match status" value="1"/>
</dbReference>
<dbReference type="EMBL" id="CP080507">
    <property type="protein sequence ID" value="QYM80434.1"/>
    <property type="molecule type" value="Genomic_DNA"/>
</dbReference>
<reference evidence="2" key="1">
    <citation type="submission" date="2021-08" db="EMBL/GenBank/DDBJ databases">
        <title>Genome of a novel bacterium of the phylum Verrucomicrobia, Oleiharenicola sp. KSB-15.</title>
        <authorList>
            <person name="Chung J.-H."/>
            <person name="Ahn J.-H."/>
            <person name="Yoon Y."/>
            <person name="Kim D.-Y."/>
            <person name="An S.-H."/>
            <person name="Park I."/>
            <person name="Yeon J."/>
        </authorList>
    </citation>
    <scope>NUCLEOTIDE SEQUENCE</scope>
    <source>
        <strain evidence="2">KSB-15</strain>
    </source>
</reference>
<dbReference type="PANTHER" id="PTHR43685">
    <property type="entry name" value="GLYCOSYLTRANSFERASE"/>
    <property type="match status" value="1"/>
</dbReference>
<evidence type="ECO:0000313" key="3">
    <source>
        <dbReference type="Proteomes" id="UP000825051"/>
    </source>
</evidence>
<dbReference type="PANTHER" id="PTHR43685:SF2">
    <property type="entry name" value="GLYCOSYLTRANSFERASE 2-LIKE DOMAIN-CONTAINING PROTEIN"/>
    <property type="match status" value="1"/>
</dbReference>
<dbReference type="Gene3D" id="3.90.550.10">
    <property type="entry name" value="Spore Coat Polysaccharide Biosynthesis Protein SpsA, Chain A"/>
    <property type="match status" value="1"/>
</dbReference>
<gene>
    <name evidence="2" type="ORF">K0B96_07460</name>
</gene>
<dbReference type="CDD" id="cd00761">
    <property type="entry name" value="Glyco_tranf_GTA_type"/>
    <property type="match status" value="1"/>
</dbReference>
<dbReference type="Proteomes" id="UP000825051">
    <property type="component" value="Chromosome"/>
</dbReference>
<accession>A0A8F9TYX9</accession>
<dbReference type="Pfam" id="PF00535">
    <property type="entry name" value="Glycos_transf_2"/>
    <property type="match status" value="1"/>
</dbReference>
<sequence length="336" mass="37661">MSVAPAEISIALTMFRRLDFMAAALDSAVRQTLPVNVWVQDDGCDRPAEVQRLLTAAPRPVGYRRNPQPRGIFGNMNAALAACPTPWLSILHDDDLLASDFVARLVNVAAAAPGAALYFGGTIFIDAQGRRLRERGLPRGEAWRRVSPETFAHGNQFPFPGQLIHVPTARALGGFPTHAPFTGDWDLWFRLALAGGAVQVGAPLARYRCHTCDRVTTEMQRAGRTVPACIVQTRVNLARLRATGRPACFDRQRFLQEHPLRARDILLVAGSWSRRALRYHRQMLLRSRFTSRNERWLRLWSRVTGDRGLRLLSRIWLFTRSPGMRLPAGSRRAVSL</sequence>
<feature type="domain" description="Glycosyltransferase 2-like" evidence="1">
    <location>
        <begin position="9"/>
        <end position="129"/>
    </location>
</feature>
<dbReference type="InterPro" id="IPR050834">
    <property type="entry name" value="Glycosyltransf_2"/>
</dbReference>
<name>A0A8F9TYX9_9BACT</name>
<proteinExistence type="predicted"/>
<organism evidence="2 3">
    <name type="scientific">Horticoccus luteus</name>
    <dbReference type="NCBI Taxonomy" id="2862869"/>
    <lineage>
        <taxon>Bacteria</taxon>
        <taxon>Pseudomonadati</taxon>
        <taxon>Verrucomicrobiota</taxon>
        <taxon>Opitutia</taxon>
        <taxon>Opitutales</taxon>
        <taxon>Opitutaceae</taxon>
        <taxon>Horticoccus</taxon>
    </lineage>
</organism>